<accession>A0A834I4E7</accession>
<sequence length="110" mass="12406">MLVRVGRIPTNGRRASEKWGGANRIAASVSQRNHFVGGVFATKRELDIRSENCRVHVRAAPGKADEARTMSEIVFGRAQRNMRIVLLTFITRRDVSAQLFYHVSRSLIGR</sequence>
<evidence type="ECO:0000313" key="2">
    <source>
        <dbReference type="Proteomes" id="UP000625711"/>
    </source>
</evidence>
<dbReference type="EMBL" id="JAACXV010013769">
    <property type="protein sequence ID" value="KAF7272406.1"/>
    <property type="molecule type" value="Genomic_DNA"/>
</dbReference>
<dbReference type="Proteomes" id="UP000625711">
    <property type="component" value="Unassembled WGS sequence"/>
</dbReference>
<name>A0A834I4E7_RHYFE</name>
<comment type="caution">
    <text evidence="1">The sequence shown here is derived from an EMBL/GenBank/DDBJ whole genome shotgun (WGS) entry which is preliminary data.</text>
</comment>
<reference evidence="1" key="1">
    <citation type="submission" date="2020-08" db="EMBL/GenBank/DDBJ databases">
        <title>Genome sequencing and assembly of the red palm weevil Rhynchophorus ferrugineus.</title>
        <authorList>
            <person name="Dias G.B."/>
            <person name="Bergman C.M."/>
            <person name="Manee M."/>
        </authorList>
    </citation>
    <scope>NUCLEOTIDE SEQUENCE</scope>
    <source>
        <strain evidence="1">AA-2017</strain>
        <tissue evidence="1">Whole larva</tissue>
    </source>
</reference>
<keyword evidence="2" id="KW-1185">Reference proteome</keyword>
<protein>
    <submittedName>
        <fullName evidence="1">Uncharacterized protein</fullName>
    </submittedName>
</protein>
<evidence type="ECO:0000313" key="1">
    <source>
        <dbReference type="EMBL" id="KAF7272406.1"/>
    </source>
</evidence>
<gene>
    <name evidence="1" type="ORF">GWI33_014793</name>
</gene>
<dbReference type="AlphaFoldDB" id="A0A834I4E7"/>
<organism evidence="1 2">
    <name type="scientific">Rhynchophorus ferrugineus</name>
    <name type="common">Red palm weevil</name>
    <name type="synonym">Curculio ferrugineus</name>
    <dbReference type="NCBI Taxonomy" id="354439"/>
    <lineage>
        <taxon>Eukaryota</taxon>
        <taxon>Metazoa</taxon>
        <taxon>Ecdysozoa</taxon>
        <taxon>Arthropoda</taxon>
        <taxon>Hexapoda</taxon>
        <taxon>Insecta</taxon>
        <taxon>Pterygota</taxon>
        <taxon>Neoptera</taxon>
        <taxon>Endopterygota</taxon>
        <taxon>Coleoptera</taxon>
        <taxon>Polyphaga</taxon>
        <taxon>Cucujiformia</taxon>
        <taxon>Curculionidae</taxon>
        <taxon>Dryophthorinae</taxon>
        <taxon>Rhynchophorus</taxon>
    </lineage>
</organism>
<proteinExistence type="predicted"/>